<evidence type="ECO:0000256" key="2">
    <source>
        <dbReference type="ARBA" id="ARBA00022475"/>
    </source>
</evidence>
<feature type="transmembrane region" description="Helical" evidence="6">
    <location>
        <begin position="213"/>
        <end position="234"/>
    </location>
</feature>
<keyword evidence="2" id="KW-1003">Cell membrane</keyword>
<dbReference type="PANTHER" id="PTHR30482:SF18">
    <property type="entry name" value="BRANCHED AMINO ACID TRANSPORT SYSTEM PERMEASE"/>
    <property type="match status" value="1"/>
</dbReference>
<dbReference type="GO" id="GO:0005886">
    <property type="term" value="C:plasma membrane"/>
    <property type="evidence" value="ECO:0007669"/>
    <property type="project" value="UniProtKB-SubCell"/>
</dbReference>
<dbReference type="OrthoDB" id="9034298at2"/>
<dbReference type="PANTHER" id="PTHR30482">
    <property type="entry name" value="HIGH-AFFINITY BRANCHED-CHAIN AMINO ACID TRANSPORT SYSTEM PERMEASE"/>
    <property type="match status" value="1"/>
</dbReference>
<dbReference type="InterPro" id="IPR043428">
    <property type="entry name" value="LivM-like"/>
</dbReference>
<protein>
    <submittedName>
        <fullName evidence="7">Branched-chain amino acid ABC transporter permease</fullName>
    </submittedName>
</protein>
<dbReference type="Pfam" id="PF02653">
    <property type="entry name" value="BPD_transp_2"/>
    <property type="match status" value="1"/>
</dbReference>
<feature type="transmembrane region" description="Helical" evidence="6">
    <location>
        <begin position="63"/>
        <end position="82"/>
    </location>
</feature>
<dbReference type="AlphaFoldDB" id="A0A433JCB2"/>
<feature type="transmembrane region" description="Helical" evidence="6">
    <location>
        <begin position="12"/>
        <end position="30"/>
    </location>
</feature>
<feature type="transmembrane region" description="Helical" evidence="6">
    <location>
        <begin position="288"/>
        <end position="313"/>
    </location>
</feature>
<evidence type="ECO:0000313" key="7">
    <source>
        <dbReference type="EMBL" id="RUQ74242.1"/>
    </source>
</evidence>
<evidence type="ECO:0000256" key="3">
    <source>
        <dbReference type="ARBA" id="ARBA00022692"/>
    </source>
</evidence>
<dbReference type="Proteomes" id="UP000280346">
    <property type="component" value="Unassembled WGS sequence"/>
</dbReference>
<comment type="caution">
    <text evidence="7">The sequence shown here is derived from an EMBL/GenBank/DDBJ whole genome shotgun (WGS) entry which is preliminary data.</text>
</comment>
<reference evidence="7 8" key="1">
    <citation type="submission" date="2018-12" db="EMBL/GenBank/DDBJ databases">
        <authorList>
            <person name="Yang Y."/>
        </authorList>
    </citation>
    <scope>NUCLEOTIDE SEQUENCE [LARGE SCALE GENOMIC DNA]</scope>
    <source>
        <strain evidence="7 8">GSF71</strain>
    </source>
</reference>
<dbReference type="InterPro" id="IPR001851">
    <property type="entry name" value="ABC_transp_permease"/>
</dbReference>
<feature type="transmembrane region" description="Helical" evidence="6">
    <location>
        <begin position="116"/>
        <end position="133"/>
    </location>
</feature>
<dbReference type="RefSeq" id="WP_126996454.1">
    <property type="nucleotide sequence ID" value="NZ_JBNPXW010000007.1"/>
</dbReference>
<feature type="transmembrane region" description="Helical" evidence="6">
    <location>
        <begin position="36"/>
        <end position="56"/>
    </location>
</feature>
<evidence type="ECO:0000256" key="5">
    <source>
        <dbReference type="ARBA" id="ARBA00023136"/>
    </source>
</evidence>
<gene>
    <name evidence="7" type="ORF">EJ913_07800</name>
</gene>
<accession>A0A433JCB2</accession>
<evidence type="ECO:0000313" key="8">
    <source>
        <dbReference type="Proteomes" id="UP000280346"/>
    </source>
</evidence>
<proteinExistence type="predicted"/>
<comment type="subcellular location">
    <subcellularLocation>
        <location evidence="1">Cell membrane</location>
        <topology evidence="1">Multi-pass membrane protein</topology>
    </subcellularLocation>
</comment>
<evidence type="ECO:0000256" key="1">
    <source>
        <dbReference type="ARBA" id="ARBA00004651"/>
    </source>
</evidence>
<keyword evidence="8" id="KW-1185">Reference proteome</keyword>
<keyword evidence="5 6" id="KW-0472">Membrane</keyword>
<dbReference type="CDD" id="cd06581">
    <property type="entry name" value="TM_PBP1_LivM_like"/>
    <property type="match status" value="1"/>
</dbReference>
<organism evidence="7 8">
    <name type="scientific">Azospirillum doebereinerae</name>
    <dbReference type="NCBI Taxonomy" id="92933"/>
    <lineage>
        <taxon>Bacteria</taxon>
        <taxon>Pseudomonadati</taxon>
        <taxon>Pseudomonadota</taxon>
        <taxon>Alphaproteobacteria</taxon>
        <taxon>Rhodospirillales</taxon>
        <taxon>Azospirillaceae</taxon>
        <taxon>Azospirillum</taxon>
    </lineage>
</organism>
<evidence type="ECO:0000256" key="4">
    <source>
        <dbReference type="ARBA" id="ARBA00022989"/>
    </source>
</evidence>
<evidence type="ECO:0000256" key="6">
    <source>
        <dbReference type="SAM" id="Phobius"/>
    </source>
</evidence>
<feature type="transmembrane region" description="Helical" evidence="6">
    <location>
        <begin position="164"/>
        <end position="183"/>
    </location>
</feature>
<dbReference type="GO" id="GO:0015658">
    <property type="term" value="F:branched-chain amino acid transmembrane transporter activity"/>
    <property type="evidence" value="ECO:0007669"/>
    <property type="project" value="InterPro"/>
</dbReference>
<feature type="transmembrane region" description="Helical" evidence="6">
    <location>
        <begin position="254"/>
        <end position="276"/>
    </location>
</feature>
<name>A0A433JCB2_9PROT</name>
<feature type="transmembrane region" description="Helical" evidence="6">
    <location>
        <begin position="88"/>
        <end position="107"/>
    </location>
</feature>
<sequence>MPSLFQTILHGRLTGLLVLGAVIAVLPLFLPNNFYLDIAILAGFNAVVCVGLNLLIGYAGQISLGHAGFFGIGAYASGVLAGNYGWPPVLALLAGAVFVGLLAFAVAKPILRLKGHYLAMATLGIGIIVSIVLRTESGLTGGPDGMTVEPFRIFGFELYGEKTWYWVVGALLVAVVWLSLNLIDSPMGRALRAVHGSEVAAEVVGVDTARFKAAVFVLSAVFASVAGSLFAHYAGLITPAKADFFKSIELVTMVVFGGMASTFGAVVGAVVLTLLPQALTVFQDYQQIVLGAILMATMVFMPKGLLPTLAALLPARRRA</sequence>
<keyword evidence="4 6" id="KW-1133">Transmembrane helix</keyword>
<keyword evidence="3 6" id="KW-0812">Transmembrane</keyword>
<dbReference type="EMBL" id="RZIJ01000004">
    <property type="protein sequence ID" value="RUQ74242.1"/>
    <property type="molecule type" value="Genomic_DNA"/>
</dbReference>